<gene>
    <name evidence="1" type="ORF">H8B09_26000</name>
</gene>
<dbReference type="RefSeq" id="WP_191206538.1">
    <property type="nucleotide sequence ID" value="NZ_JACXZA010000008.1"/>
</dbReference>
<organism evidence="1 2">
    <name type="scientific">Paenibacillus terricola</name>
    <dbReference type="NCBI Taxonomy" id="2763503"/>
    <lineage>
        <taxon>Bacteria</taxon>
        <taxon>Bacillati</taxon>
        <taxon>Bacillota</taxon>
        <taxon>Bacilli</taxon>
        <taxon>Bacillales</taxon>
        <taxon>Paenibacillaceae</taxon>
        <taxon>Paenibacillus</taxon>
    </lineage>
</organism>
<proteinExistence type="predicted"/>
<comment type="caution">
    <text evidence="1">The sequence shown here is derived from an EMBL/GenBank/DDBJ whole genome shotgun (WGS) entry which is preliminary data.</text>
</comment>
<dbReference type="Proteomes" id="UP000609346">
    <property type="component" value="Unassembled WGS sequence"/>
</dbReference>
<dbReference type="EMBL" id="JACXZA010000008">
    <property type="protein sequence ID" value="MBD3922236.1"/>
    <property type="molecule type" value="Genomic_DNA"/>
</dbReference>
<accession>A0ABR8N4P4</accession>
<evidence type="ECO:0000313" key="1">
    <source>
        <dbReference type="EMBL" id="MBD3922236.1"/>
    </source>
</evidence>
<reference evidence="1 2" key="1">
    <citation type="submission" date="2020-09" db="EMBL/GenBank/DDBJ databases">
        <title>Paenibacillus sp. strain PR3 16S rRNA gene Genome sequencing and assembly.</title>
        <authorList>
            <person name="Kim J."/>
        </authorList>
    </citation>
    <scope>NUCLEOTIDE SEQUENCE [LARGE SCALE GENOMIC DNA]</scope>
    <source>
        <strain evidence="1 2">PR3</strain>
    </source>
</reference>
<evidence type="ECO:0008006" key="3">
    <source>
        <dbReference type="Google" id="ProtNLM"/>
    </source>
</evidence>
<sequence length="346" mass="40818">MEEIVSLDTFQPFDGMIKMFPHHNFPYFNCDYNLMLTLAHFFRKDELSILNNVVTIYKFDKQKIQTRGYFKLQVLDLEEGDKILKEMGISIHKKSPEIDSLQNEIISSIVKGNPISIFIDLFYQRGREFYFNKKHGLHPVFVYGFNLTNKEIYTVDDITEYRQYSLPFSEFIISCMSSEHIKMPNYFWEYSQESPANHDGLSNKKLAQTHINKFIENMCRYENEITEGLNNILLLAENFELVITNETFIETLSSTIYRKCSEKYRLNTLYKYNIDSIDARPILDSLLDQIINEWKSVRIYSNKAIMSKKFTGEIIDKCKGILNKIYTNEVNFNTQFFLMLKAAKSL</sequence>
<keyword evidence="2" id="KW-1185">Reference proteome</keyword>
<name>A0ABR8N4P4_9BACL</name>
<protein>
    <recommendedName>
        <fullName evidence="3">Butirosin biosynthesis protein H N-terminal domain-containing protein</fullName>
    </recommendedName>
</protein>
<evidence type="ECO:0000313" key="2">
    <source>
        <dbReference type="Proteomes" id="UP000609346"/>
    </source>
</evidence>